<reference evidence="2 3" key="1">
    <citation type="journal article" date="2021" name="Elife">
        <title>Chloroplast acquisition without the gene transfer in kleptoplastic sea slugs, Plakobranchus ocellatus.</title>
        <authorList>
            <person name="Maeda T."/>
            <person name="Takahashi S."/>
            <person name="Yoshida T."/>
            <person name="Shimamura S."/>
            <person name="Takaki Y."/>
            <person name="Nagai Y."/>
            <person name="Toyoda A."/>
            <person name="Suzuki Y."/>
            <person name="Arimoto A."/>
            <person name="Ishii H."/>
            <person name="Satoh N."/>
            <person name="Nishiyama T."/>
            <person name="Hasebe M."/>
            <person name="Maruyama T."/>
            <person name="Minagawa J."/>
            <person name="Obokata J."/>
            <person name="Shigenobu S."/>
        </authorList>
    </citation>
    <scope>NUCLEOTIDE SEQUENCE [LARGE SCALE GENOMIC DNA]</scope>
</reference>
<name>A0AAV4BHL0_9GAST</name>
<feature type="region of interest" description="Disordered" evidence="1">
    <location>
        <begin position="1"/>
        <end position="28"/>
    </location>
</feature>
<sequence length="130" mass="13562">MAGPQQGDLRLSGPLSGQGAGGGPRTRVRRVPADLRADLLAAESPTPLKGVGGRFEWELPTAGPSRFPVWFGLLWTASPQHGDFRLSGPPSGQGAGGGARTRDRKIPADNRANSLATVAPPPPPFPLRNL</sequence>
<feature type="compositionally biased region" description="Pro residues" evidence="1">
    <location>
        <begin position="119"/>
        <end position="130"/>
    </location>
</feature>
<accession>A0AAV4BHL0</accession>
<evidence type="ECO:0000256" key="1">
    <source>
        <dbReference type="SAM" id="MobiDB-lite"/>
    </source>
</evidence>
<feature type="region of interest" description="Disordered" evidence="1">
    <location>
        <begin position="81"/>
        <end position="130"/>
    </location>
</feature>
<proteinExistence type="predicted"/>
<dbReference type="Proteomes" id="UP000735302">
    <property type="component" value="Unassembled WGS sequence"/>
</dbReference>
<gene>
    <name evidence="2" type="ORF">PoB_004481800</name>
</gene>
<protein>
    <submittedName>
        <fullName evidence="2">Uncharacterized protein</fullName>
    </submittedName>
</protein>
<keyword evidence="3" id="KW-1185">Reference proteome</keyword>
<dbReference type="AlphaFoldDB" id="A0AAV4BHL0"/>
<dbReference type="EMBL" id="BLXT01004946">
    <property type="protein sequence ID" value="GFO18313.1"/>
    <property type="molecule type" value="Genomic_DNA"/>
</dbReference>
<evidence type="ECO:0000313" key="2">
    <source>
        <dbReference type="EMBL" id="GFO18313.1"/>
    </source>
</evidence>
<organism evidence="2 3">
    <name type="scientific">Plakobranchus ocellatus</name>
    <dbReference type="NCBI Taxonomy" id="259542"/>
    <lineage>
        <taxon>Eukaryota</taxon>
        <taxon>Metazoa</taxon>
        <taxon>Spiralia</taxon>
        <taxon>Lophotrochozoa</taxon>
        <taxon>Mollusca</taxon>
        <taxon>Gastropoda</taxon>
        <taxon>Heterobranchia</taxon>
        <taxon>Euthyneura</taxon>
        <taxon>Panpulmonata</taxon>
        <taxon>Sacoglossa</taxon>
        <taxon>Placobranchoidea</taxon>
        <taxon>Plakobranchidae</taxon>
        <taxon>Plakobranchus</taxon>
    </lineage>
</organism>
<comment type="caution">
    <text evidence="2">The sequence shown here is derived from an EMBL/GenBank/DDBJ whole genome shotgun (WGS) entry which is preliminary data.</text>
</comment>
<evidence type="ECO:0000313" key="3">
    <source>
        <dbReference type="Proteomes" id="UP000735302"/>
    </source>
</evidence>